<gene>
    <name evidence="6" type="ORF">DPX16_15660</name>
</gene>
<accession>A0A3N0YT31</accession>
<dbReference type="InterPro" id="IPR027805">
    <property type="entry name" value="Transposase_HTH_dom"/>
</dbReference>
<protein>
    <recommendedName>
        <fullName evidence="8">DDE Tnp4 domain-containing protein</fullName>
    </recommendedName>
</protein>
<evidence type="ECO:0000259" key="4">
    <source>
        <dbReference type="Pfam" id="PF13359"/>
    </source>
</evidence>
<comment type="caution">
    <text evidence="6">The sequence shown here is derived from an EMBL/GenBank/DDBJ whole genome shotgun (WGS) entry which is preliminary data.</text>
</comment>
<evidence type="ECO:0000256" key="3">
    <source>
        <dbReference type="SAM" id="MobiDB-lite"/>
    </source>
</evidence>
<evidence type="ECO:0000256" key="1">
    <source>
        <dbReference type="ARBA" id="ARBA00001968"/>
    </source>
</evidence>
<dbReference type="EMBL" id="RJVU01026577">
    <property type="protein sequence ID" value="ROL49334.1"/>
    <property type="molecule type" value="Genomic_DNA"/>
</dbReference>
<dbReference type="Proteomes" id="UP000281406">
    <property type="component" value="Unassembled WGS sequence"/>
</dbReference>
<dbReference type="GO" id="GO:0046872">
    <property type="term" value="F:metal ion binding"/>
    <property type="evidence" value="ECO:0007669"/>
    <property type="project" value="UniProtKB-KW"/>
</dbReference>
<dbReference type="OrthoDB" id="10020990at2759"/>
<dbReference type="InterPro" id="IPR027806">
    <property type="entry name" value="HARBI1_dom"/>
</dbReference>
<name>A0A3N0YT31_ANAGA</name>
<evidence type="ECO:0000313" key="6">
    <source>
        <dbReference type="EMBL" id="ROL49334.1"/>
    </source>
</evidence>
<comment type="cofactor">
    <cofactor evidence="1">
        <name>a divalent metal cation</name>
        <dbReference type="ChEBI" id="CHEBI:60240"/>
    </cofactor>
</comment>
<keyword evidence="7" id="KW-1185">Reference proteome</keyword>
<dbReference type="AlphaFoldDB" id="A0A3N0YT31"/>
<feature type="region of interest" description="Disordered" evidence="3">
    <location>
        <begin position="1"/>
        <end position="22"/>
    </location>
</feature>
<organism evidence="6 7">
    <name type="scientific">Anabarilius grahami</name>
    <name type="common">Kanglang fish</name>
    <name type="synonym">Barilius grahami</name>
    <dbReference type="NCBI Taxonomy" id="495550"/>
    <lineage>
        <taxon>Eukaryota</taxon>
        <taxon>Metazoa</taxon>
        <taxon>Chordata</taxon>
        <taxon>Craniata</taxon>
        <taxon>Vertebrata</taxon>
        <taxon>Euteleostomi</taxon>
        <taxon>Actinopterygii</taxon>
        <taxon>Neopterygii</taxon>
        <taxon>Teleostei</taxon>
        <taxon>Ostariophysi</taxon>
        <taxon>Cypriniformes</taxon>
        <taxon>Xenocyprididae</taxon>
        <taxon>Xenocypridinae</taxon>
        <taxon>Xenocypridinae incertae sedis</taxon>
        <taxon>Anabarilius</taxon>
    </lineage>
</organism>
<feature type="domain" description="Transposase Helix-turn-helix" evidence="5">
    <location>
        <begin position="81"/>
        <end position="125"/>
    </location>
</feature>
<dbReference type="Pfam" id="PF13359">
    <property type="entry name" value="DDE_Tnp_4"/>
    <property type="match status" value="1"/>
</dbReference>
<evidence type="ECO:0000256" key="2">
    <source>
        <dbReference type="ARBA" id="ARBA00022723"/>
    </source>
</evidence>
<dbReference type="PANTHER" id="PTHR23080:SF133">
    <property type="entry name" value="SI:CH211-262I1.5-RELATED"/>
    <property type="match status" value="1"/>
</dbReference>
<reference evidence="6 7" key="1">
    <citation type="submission" date="2018-10" db="EMBL/GenBank/DDBJ databases">
        <title>Genome assembly for a Yunnan-Guizhou Plateau 3E fish, Anabarilius grahami (Regan), and its evolutionary and genetic applications.</title>
        <authorList>
            <person name="Jiang W."/>
        </authorList>
    </citation>
    <scope>NUCLEOTIDE SEQUENCE [LARGE SCALE GENOMIC DNA]</scope>
    <source>
        <strain evidence="6">AG-KIZ</strain>
        <tissue evidence="6">Muscle</tissue>
    </source>
</reference>
<evidence type="ECO:0000259" key="5">
    <source>
        <dbReference type="Pfam" id="PF13613"/>
    </source>
</evidence>
<dbReference type="PANTHER" id="PTHR23080">
    <property type="entry name" value="THAP DOMAIN PROTEIN"/>
    <property type="match status" value="1"/>
</dbReference>
<sequence>MGASFRGETERGPVPNGTPRPLARVHEGALRGIFGTDSIVTPEITVWSVRSQHLKLNRKPAPQTPQRTHFTVHHNRVTLPMLLLTLMKLRHNLDHKDLAFRFNIRLQSVSTPINSWVDYMYDSLGKLSILPHRDVISENMPAKFKEEFPNTFAILDCTELKIQRPSSLVLQSQTYSTYKSTNTLKSLVACDPRGSVIYVSALFIGAISDKEIFNECNTLDILKGYIQCGYLNVGDGLMVDKGFLIEKEVEEIGLQLNIPPFARANRQMPHAGVEMTKRIAKLCQAKSRIPGL</sequence>
<proteinExistence type="predicted"/>
<feature type="domain" description="DDE Tnp4" evidence="4">
    <location>
        <begin position="155"/>
        <end position="285"/>
    </location>
</feature>
<keyword evidence="2" id="KW-0479">Metal-binding</keyword>
<dbReference type="Pfam" id="PF13613">
    <property type="entry name" value="HTH_Tnp_4"/>
    <property type="match status" value="1"/>
</dbReference>
<evidence type="ECO:0000313" key="7">
    <source>
        <dbReference type="Proteomes" id="UP000281406"/>
    </source>
</evidence>
<evidence type="ECO:0008006" key="8">
    <source>
        <dbReference type="Google" id="ProtNLM"/>
    </source>
</evidence>